<accession>T1F1I8</accession>
<proteinExistence type="predicted"/>
<dbReference type="AlphaFoldDB" id="T1F1I8"/>
<reference evidence="2" key="3">
    <citation type="submission" date="2015-06" db="UniProtKB">
        <authorList>
            <consortium name="EnsemblMetazoa"/>
        </authorList>
    </citation>
    <scope>IDENTIFICATION</scope>
</reference>
<evidence type="ECO:0000313" key="2">
    <source>
        <dbReference type="EnsemblMetazoa" id="HelroP169170"/>
    </source>
</evidence>
<dbReference type="Proteomes" id="UP000015101">
    <property type="component" value="Unassembled WGS sequence"/>
</dbReference>
<dbReference type="RefSeq" id="XP_009013288.1">
    <property type="nucleotide sequence ID" value="XM_009015040.1"/>
</dbReference>
<dbReference type="OrthoDB" id="8039161at2759"/>
<dbReference type="EMBL" id="KB096080">
    <property type="protein sequence ID" value="ESO08358.1"/>
    <property type="molecule type" value="Genomic_DNA"/>
</dbReference>
<name>T1F1I8_HELRO</name>
<dbReference type="HOGENOM" id="CLU_2161057_0_0_1"/>
<gene>
    <name evidence="2" type="primary">20202688</name>
    <name evidence="1" type="ORF">HELRODRAFT_169170</name>
</gene>
<organism evidence="2 3">
    <name type="scientific">Helobdella robusta</name>
    <name type="common">Californian leech</name>
    <dbReference type="NCBI Taxonomy" id="6412"/>
    <lineage>
        <taxon>Eukaryota</taxon>
        <taxon>Metazoa</taxon>
        <taxon>Spiralia</taxon>
        <taxon>Lophotrochozoa</taxon>
        <taxon>Annelida</taxon>
        <taxon>Clitellata</taxon>
        <taxon>Hirudinea</taxon>
        <taxon>Rhynchobdellida</taxon>
        <taxon>Glossiphoniidae</taxon>
        <taxon>Helobdella</taxon>
    </lineage>
</organism>
<dbReference type="InParanoid" id="T1F1I8"/>
<evidence type="ECO:0000313" key="1">
    <source>
        <dbReference type="EMBL" id="ESO08358.1"/>
    </source>
</evidence>
<dbReference type="CTD" id="20202688"/>
<evidence type="ECO:0000313" key="3">
    <source>
        <dbReference type="Proteomes" id="UP000015101"/>
    </source>
</evidence>
<dbReference type="KEGG" id="hro:HELRODRAFT_169170"/>
<evidence type="ECO:0008006" key="4">
    <source>
        <dbReference type="Google" id="ProtNLM"/>
    </source>
</evidence>
<protein>
    <recommendedName>
        <fullName evidence="4">Reverse transcriptase domain-containing protein</fullName>
    </recommendedName>
</protein>
<reference evidence="1 3" key="2">
    <citation type="journal article" date="2013" name="Nature">
        <title>Insights into bilaterian evolution from three spiralian genomes.</title>
        <authorList>
            <person name="Simakov O."/>
            <person name="Marletaz F."/>
            <person name="Cho S.J."/>
            <person name="Edsinger-Gonzales E."/>
            <person name="Havlak P."/>
            <person name="Hellsten U."/>
            <person name="Kuo D.H."/>
            <person name="Larsson T."/>
            <person name="Lv J."/>
            <person name="Arendt D."/>
            <person name="Savage R."/>
            <person name="Osoegawa K."/>
            <person name="de Jong P."/>
            <person name="Grimwood J."/>
            <person name="Chapman J.A."/>
            <person name="Shapiro H."/>
            <person name="Aerts A."/>
            <person name="Otillar R.P."/>
            <person name="Terry A.Y."/>
            <person name="Boore J.L."/>
            <person name="Grigoriev I.V."/>
            <person name="Lindberg D.R."/>
            <person name="Seaver E.C."/>
            <person name="Weisblat D.A."/>
            <person name="Putnam N.H."/>
            <person name="Rokhsar D.S."/>
        </authorList>
    </citation>
    <scope>NUCLEOTIDE SEQUENCE</scope>
</reference>
<sequence>MAYGVVHRVRRSSIKFANKWVLRSALNFVGEGEIVREGGRNLTTRYGDIWEKIGARAAELKALGFRPAHSTETSLLKLHNDIFFSSDNSNLTLLLALDFSSAFDTVDLLFS</sequence>
<reference evidence="3" key="1">
    <citation type="submission" date="2012-12" db="EMBL/GenBank/DDBJ databases">
        <authorList>
            <person name="Hellsten U."/>
            <person name="Grimwood J."/>
            <person name="Chapman J.A."/>
            <person name="Shapiro H."/>
            <person name="Aerts A."/>
            <person name="Otillar R.P."/>
            <person name="Terry A.Y."/>
            <person name="Boore J.L."/>
            <person name="Simakov O."/>
            <person name="Marletaz F."/>
            <person name="Cho S.-J."/>
            <person name="Edsinger-Gonzales E."/>
            <person name="Havlak P."/>
            <person name="Kuo D.-H."/>
            <person name="Larsson T."/>
            <person name="Lv J."/>
            <person name="Arendt D."/>
            <person name="Savage R."/>
            <person name="Osoegawa K."/>
            <person name="de Jong P."/>
            <person name="Lindberg D.R."/>
            <person name="Seaver E.C."/>
            <person name="Weisblat D.A."/>
            <person name="Putnam N.H."/>
            <person name="Grigoriev I.V."/>
            <person name="Rokhsar D.S."/>
        </authorList>
    </citation>
    <scope>NUCLEOTIDE SEQUENCE</scope>
</reference>
<dbReference type="EnsemblMetazoa" id="HelroT169170">
    <property type="protein sequence ID" value="HelroP169170"/>
    <property type="gene ID" value="HelroG169170"/>
</dbReference>
<keyword evidence="3" id="KW-1185">Reference proteome</keyword>
<dbReference type="EMBL" id="AMQM01003205">
    <property type="status" value="NOT_ANNOTATED_CDS"/>
    <property type="molecule type" value="Genomic_DNA"/>
</dbReference>
<dbReference type="GeneID" id="20202688"/>